<protein>
    <submittedName>
        <fullName evidence="1">Uncharacterized protein</fullName>
    </submittedName>
</protein>
<gene>
    <name evidence="1" type="ORF">LCGC14_2315470</name>
</gene>
<evidence type="ECO:0000313" key="1">
    <source>
        <dbReference type="EMBL" id="KKL49444.1"/>
    </source>
</evidence>
<proteinExistence type="predicted"/>
<dbReference type="AlphaFoldDB" id="A0A0F9CJY6"/>
<dbReference type="EMBL" id="LAZR01032956">
    <property type="protein sequence ID" value="KKL49444.1"/>
    <property type="molecule type" value="Genomic_DNA"/>
</dbReference>
<name>A0A0F9CJY6_9ZZZZ</name>
<sequence length="101" mass="11374">MRHLFLFFLSRRTNNDSRRVTIPCLCGFHFSFPLTRSELDPGSVLFGTVKPLTPVHTTHMLPLVEGREASKAVTTRCNSTGLSLFPGSQKPPENSFKQKVR</sequence>
<organism evidence="1">
    <name type="scientific">marine sediment metagenome</name>
    <dbReference type="NCBI Taxonomy" id="412755"/>
    <lineage>
        <taxon>unclassified sequences</taxon>
        <taxon>metagenomes</taxon>
        <taxon>ecological metagenomes</taxon>
    </lineage>
</organism>
<reference evidence="1" key="1">
    <citation type="journal article" date="2015" name="Nature">
        <title>Complex archaea that bridge the gap between prokaryotes and eukaryotes.</title>
        <authorList>
            <person name="Spang A."/>
            <person name="Saw J.H."/>
            <person name="Jorgensen S.L."/>
            <person name="Zaremba-Niedzwiedzka K."/>
            <person name="Martijn J."/>
            <person name="Lind A.E."/>
            <person name="van Eijk R."/>
            <person name="Schleper C."/>
            <person name="Guy L."/>
            <person name="Ettema T.J."/>
        </authorList>
    </citation>
    <scope>NUCLEOTIDE SEQUENCE</scope>
</reference>
<accession>A0A0F9CJY6</accession>
<comment type="caution">
    <text evidence="1">The sequence shown here is derived from an EMBL/GenBank/DDBJ whole genome shotgun (WGS) entry which is preliminary data.</text>
</comment>